<evidence type="ECO:0000313" key="2">
    <source>
        <dbReference type="Proteomes" id="UP000317243"/>
    </source>
</evidence>
<protein>
    <submittedName>
        <fullName evidence="1">Uncharacterized protein</fullName>
    </submittedName>
</protein>
<accession>A0A5C5URM7</accession>
<dbReference type="EMBL" id="SIHI01000148">
    <property type="protein sequence ID" value="TWT29131.1"/>
    <property type="molecule type" value="Genomic_DNA"/>
</dbReference>
<keyword evidence="2" id="KW-1185">Reference proteome</keyword>
<organism evidence="1 2">
    <name type="scientific">Thalassoglobus neptunius</name>
    <dbReference type="NCBI Taxonomy" id="1938619"/>
    <lineage>
        <taxon>Bacteria</taxon>
        <taxon>Pseudomonadati</taxon>
        <taxon>Planctomycetota</taxon>
        <taxon>Planctomycetia</taxon>
        <taxon>Planctomycetales</taxon>
        <taxon>Planctomycetaceae</taxon>
        <taxon>Thalassoglobus</taxon>
    </lineage>
</organism>
<proteinExistence type="predicted"/>
<sequence>MIVLWCYNFVQQIEFVHNPNETSASQLLQHRLPTLEVLMLAGYRFSELHKPPRIERRWGTKKFVVCIYDGVCRDVCEHYTQSVCLESPINRINIDKFWQLLNDKG</sequence>
<dbReference type="Proteomes" id="UP000317243">
    <property type="component" value="Unassembled WGS sequence"/>
</dbReference>
<gene>
    <name evidence="1" type="ORF">KOR42_55790</name>
</gene>
<name>A0A5C5URM7_9PLAN</name>
<reference evidence="1 2" key="1">
    <citation type="submission" date="2019-02" db="EMBL/GenBank/DDBJ databases">
        <title>Deep-cultivation of Planctomycetes and their phenomic and genomic characterization uncovers novel biology.</title>
        <authorList>
            <person name="Wiegand S."/>
            <person name="Jogler M."/>
            <person name="Boedeker C."/>
            <person name="Pinto D."/>
            <person name="Vollmers J."/>
            <person name="Rivas-Marin E."/>
            <person name="Kohn T."/>
            <person name="Peeters S.H."/>
            <person name="Heuer A."/>
            <person name="Rast P."/>
            <person name="Oberbeckmann S."/>
            <person name="Bunk B."/>
            <person name="Jeske O."/>
            <person name="Meyerdierks A."/>
            <person name="Storesund J.E."/>
            <person name="Kallscheuer N."/>
            <person name="Luecker S."/>
            <person name="Lage O.M."/>
            <person name="Pohl T."/>
            <person name="Merkel B.J."/>
            <person name="Hornburger P."/>
            <person name="Mueller R.-W."/>
            <person name="Bruemmer F."/>
            <person name="Labrenz M."/>
            <person name="Spormann A.M."/>
            <person name="Op Den Camp H."/>
            <person name="Overmann J."/>
            <person name="Amann R."/>
            <person name="Jetten M.S.M."/>
            <person name="Mascher T."/>
            <person name="Medema M.H."/>
            <person name="Devos D.P."/>
            <person name="Kaster A.-K."/>
            <person name="Ovreas L."/>
            <person name="Rohde M."/>
            <person name="Galperin M.Y."/>
            <person name="Jogler C."/>
        </authorList>
    </citation>
    <scope>NUCLEOTIDE SEQUENCE [LARGE SCALE GENOMIC DNA]</scope>
    <source>
        <strain evidence="1 2">KOR42</strain>
    </source>
</reference>
<comment type="caution">
    <text evidence="1">The sequence shown here is derived from an EMBL/GenBank/DDBJ whole genome shotgun (WGS) entry which is preliminary data.</text>
</comment>
<evidence type="ECO:0000313" key="1">
    <source>
        <dbReference type="EMBL" id="TWT29131.1"/>
    </source>
</evidence>
<dbReference type="AlphaFoldDB" id="A0A5C5URM7"/>